<feature type="compositionally biased region" description="Polar residues" evidence="2">
    <location>
        <begin position="676"/>
        <end position="690"/>
    </location>
</feature>
<accession>A0ABD2WWN1</accession>
<evidence type="ECO:0000313" key="4">
    <source>
        <dbReference type="EMBL" id="KAL3397524.1"/>
    </source>
</evidence>
<proteinExistence type="predicted"/>
<feature type="region of interest" description="Disordered" evidence="2">
    <location>
        <begin position="1692"/>
        <end position="1731"/>
    </location>
</feature>
<feature type="region of interest" description="Disordered" evidence="2">
    <location>
        <begin position="1489"/>
        <end position="1520"/>
    </location>
</feature>
<evidence type="ECO:0000313" key="5">
    <source>
        <dbReference type="Proteomes" id="UP001627154"/>
    </source>
</evidence>
<feature type="compositionally biased region" description="Basic and acidic residues" evidence="2">
    <location>
        <begin position="1285"/>
        <end position="1300"/>
    </location>
</feature>
<feature type="compositionally biased region" description="Low complexity" evidence="2">
    <location>
        <begin position="988"/>
        <end position="1000"/>
    </location>
</feature>
<feature type="region of interest" description="Disordered" evidence="2">
    <location>
        <begin position="988"/>
        <end position="1009"/>
    </location>
</feature>
<feature type="compositionally biased region" description="Low complexity" evidence="2">
    <location>
        <begin position="2051"/>
        <end position="2068"/>
    </location>
</feature>
<feature type="region of interest" description="Disordered" evidence="2">
    <location>
        <begin position="2293"/>
        <end position="2424"/>
    </location>
</feature>
<name>A0ABD2WWN1_9HYME</name>
<feature type="compositionally biased region" description="Low complexity" evidence="2">
    <location>
        <begin position="1999"/>
        <end position="2010"/>
    </location>
</feature>
<keyword evidence="1" id="KW-0175">Coiled coil</keyword>
<feature type="compositionally biased region" description="Polar residues" evidence="2">
    <location>
        <begin position="812"/>
        <end position="821"/>
    </location>
</feature>
<evidence type="ECO:0000256" key="1">
    <source>
        <dbReference type="SAM" id="Coils"/>
    </source>
</evidence>
<protein>
    <recommendedName>
        <fullName evidence="3">Nuclear receptor coactivator 6 TRADD-N domain-containing protein</fullName>
    </recommendedName>
</protein>
<feature type="coiled-coil region" evidence="1">
    <location>
        <begin position="1395"/>
        <end position="1434"/>
    </location>
</feature>
<feature type="region of interest" description="Disordered" evidence="2">
    <location>
        <begin position="1927"/>
        <end position="2089"/>
    </location>
</feature>
<feature type="region of interest" description="Disordered" evidence="2">
    <location>
        <begin position="1313"/>
        <end position="1333"/>
    </location>
</feature>
<feature type="compositionally biased region" description="Basic and acidic residues" evidence="2">
    <location>
        <begin position="1931"/>
        <end position="1970"/>
    </location>
</feature>
<feature type="compositionally biased region" description="Polar residues" evidence="2">
    <location>
        <begin position="1971"/>
        <end position="1989"/>
    </location>
</feature>
<evidence type="ECO:0000259" key="3">
    <source>
        <dbReference type="Pfam" id="PF13820"/>
    </source>
</evidence>
<feature type="region of interest" description="Disordered" evidence="2">
    <location>
        <begin position="2193"/>
        <end position="2268"/>
    </location>
</feature>
<evidence type="ECO:0000256" key="2">
    <source>
        <dbReference type="SAM" id="MobiDB-lite"/>
    </source>
</evidence>
<feature type="region of interest" description="Disordered" evidence="2">
    <location>
        <begin position="1222"/>
        <end position="1241"/>
    </location>
</feature>
<dbReference type="Proteomes" id="UP001627154">
    <property type="component" value="Unassembled WGS sequence"/>
</dbReference>
<feature type="region of interest" description="Disordered" evidence="2">
    <location>
        <begin position="732"/>
        <end position="874"/>
    </location>
</feature>
<feature type="region of interest" description="Disordered" evidence="2">
    <location>
        <begin position="929"/>
        <end position="953"/>
    </location>
</feature>
<organism evidence="4 5">
    <name type="scientific">Trichogramma kaykai</name>
    <dbReference type="NCBI Taxonomy" id="54128"/>
    <lineage>
        <taxon>Eukaryota</taxon>
        <taxon>Metazoa</taxon>
        <taxon>Ecdysozoa</taxon>
        <taxon>Arthropoda</taxon>
        <taxon>Hexapoda</taxon>
        <taxon>Insecta</taxon>
        <taxon>Pterygota</taxon>
        <taxon>Neoptera</taxon>
        <taxon>Endopterygota</taxon>
        <taxon>Hymenoptera</taxon>
        <taxon>Apocrita</taxon>
        <taxon>Proctotrupomorpha</taxon>
        <taxon>Chalcidoidea</taxon>
        <taxon>Trichogrammatidae</taxon>
        <taxon>Trichogramma</taxon>
    </lineage>
</organism>
<gene>
    <name evidence="4" type="ORF">TKK_008627</name>
</gene>
<feature type="compositionally biased region" description="Low complexity" evidence="2">
    <location>
        <begin position="1230"/>
        <end position="1241"/>
    </location>
</feature>
<dbReference type="PANTHER" id="PTHR15690:SF0">
    <property type="entry name" value="NUCLEAR RECEPTOR COACTIVATOR 6"/>
    <property type="match status" value="1"/>
</dbReference>
<feature type="compositionally biased region" description="Low complexity" evidence="2">
    <location>
        <begin position="1075"/>
        <end position="1113"/>
    </location>
</feature>
<feature type="compositionally biased region" description="Low complexity" evidence="2">
    <location>
        <begin position="2293"/>
        <end position="2318"/>
    </location>
</feature>
<feature type="compositionally biased region" description="Polar residues" evidence="2">
    <location>
        <begin position="1324"/>
        <end position="1333"/>
    </location>
</feature>
<feature type="compositionally biased region" description="Basic residues" evidence="2">
    <location>
        <begin position="2415"/>
        <end position="2424"/>
    </location>
</feature>
<feature type="compositionally biased region" description="Polar residues" evidence="2">
    <location>
        <begin position="1272"/>
        <end position="1283"/>
    </location>
</feature>
<feature type="compositionally biased region" description="Polar residues" evidence="2">
    <location>
        <begin position="1711"/>
        <end position="1731"/>
    </location>
</feature>
<feature type="region of interest" description="Disordered" evidence="2">
    <location>
        <begin position="118"/>
        <end position="152"/>
    </location>
</feature>
<feature type="domain" description="Nuclear receptor coactivator 6 TRADD-N" evidence="3">
    <location>
        <begin position="11"/>
        <end position="139"/>
    </location>
</feature>
<feature type="compositionally biased region" description="Low complexity" evidence="2">
    <location>
        <begin position="732"/>
        <end position="762"/>
    </location>
</feature>
<feature type="compositionally biased region" description="Basic residues" evidence="2">
    <location>
        <begin position="1179"/>
        <end position="1189"/>
    </location>
</feature>
<feature type="region of interest" description="Disordered" evidence="2">
    <location>
        <begin position="1162"/>
        <end position="1211"/>
    </location>
</feature>
<feature type="compositionally biased region" description="Low complexity" evidence="2">
    <location>
        <begin position="141"/>
        <end position="152"/>
    </location>
</feature>
<dbReference type="InterPro" id="IPR026638">
    <property type="entry name" value="NCOA6"/>
</dbReference>
<dbReference type="EMBL" id="JBJJXI010000062">
    <property type="protein sequence ID" value="KAL3397524.1"/>
    <property type="molecule type" value="Genomic_DNA"/>
</dbReference>
<feature type="region of interest" description="Disordered" evidence="2">
    <location>
        <begin position="1272"/>
        <end position="1300"/>
    </location>
</feature>
<feature type="region of interest" description="Disordered" evidence="2">
    <location>
        <begin position="1068"/>
        <end position="1150"/>
    </location>
</feature>
<sequence>MAADSDGDLITTIITCEGNIDDPEFPDKFKVIIDQLNSLVCEDKEKSLIVNKVEPWNSVRVTFSIPKEAALRLRELAAQGSSNLTQLGILSVQVEGEVISLTIAGRYGGEPQEIVLNSGSSEESANKSQNDSSNISNTEDSSTSLPGPSNSSNVSLALRNVVQIISAGPSTEKQPQFRSPNVVAPTDCEPIPTFLNKQQPANQQKQMTASTALGANPVVQSAVASTSRSSYGPFPFASMTHAAQAINKNAPAVSAVPQTPTIPLKHSQPPPPYPAVQETVTSSQADHTVPQTVTVMGTNQYKAPNVMASSPSPNTNSTFIPNQASSLGGNQVALSSPLLVNLLQNDGAPSTSTNTDVHANSQQQKMLPPVVVEGSTMVNRIRPQKKPTVRRKEPSPPTSLDTLRTEDLIVSSAPLVAELGHGPSAFATVNTHAQVQIPQKFPARQEVAYKPVQSVNQMTNSTPVVSTPVHVSVSVQQTQSQPQQVQQQSQQQMQMQGSAAKIPVNGQPAKTQVYQRPSQPQQNIAVQQQPVVGSQPMQVSSLNQSGQQIAQQQHPVVQQTTVGANVNQQRMVQIGVQQARQTMQAVSTTVNQQTTQQYSRQQVQIQQQTVQQPQPVQNTVQPAVANQQSQPVYQQHPNIQQQLHHNQVKNVNVNQGSTNEFRYGQSQNILSRNPQEVNGTQLPASSQNIPHTTSSTTIHSASTGAFAQTSTNVPLSLPTNSTNVSVSTTAVTTTSVSSPVQASVNTSSTSLTTNSASSTSSTDIELTSSGKPRQYLINPLTGMMEPMPSESSESEPESAIENQDEFFPLPSPSNDRSNSVFSDDDADSNLSKRNDAINTDQSDSENAAKSTASENSLKLNRIKSSRDSPMPTEKIKLRLKLEKSEPVMPAYKVDVSFVNASPSRKAEKSSIKTSPSSTMSTALTFPVTSTSANMSPSSQSSGEEPRVPPLHISLRGRNASVVQIGKKEKKKEFSNATVGGIVTVSSASSSGAYTSGSDSDAGTKKKGKLKKLKETTDGNKLLQKKTFNMITSATTSASKMPVANVTMNSLSNALKINNTVHTNMLKANSSTQDTSRGSSPSSNSGSRSPLELQQQFVQRQQSPQQQQQLPQQQALRSSPTKVIGDVDEITVNSRVPSPPKLKTSPQSQPIIKNVIQVQSSVAEPELSNHTNEHKIGGGKTKRRDTKKKSISPEGSGDGLQREQNLLSGGGLVDSQIKWRKISSKGSDEIPTTSPPTSTVSTTTVTTLIKSMEPAPAGTNELNSSIKQITEVKQTSTEVETSSRVIGDKSVRQPEPNGLRKDLATQAKRRKLSLLDESDLHQMESQKTGTSQLASQLAGLDPTVVSLTKVTNPSVTIDEIEKVSASPPKNILQITDSTNVDNKVSISEKNVTQQPLQQNQQQVQQQQQQKQQLQQQQQKQQQQLQQQQKQQQQQQQPQLQQQKQQQQPQPQQQKQQQQQKPHVSTQQPPKTIVVQQQIQKKVIIQQQQSQSQSQPQSQLQPQQQPQQQPQSQSQSQLNIQLQQHKSSLAQKQLQQKSSVSQQQLKADIETAKLLVGSGQKLKNHTLATVAKNDISKLTPVTALQAKKLLPNHQIISNRSTQVEATVQRVTLIKTTPNLDKIIELPVTSKTEESSSNEPEKISVDKISTLPINDLSSTETKVKEKLIENQSIDGVVTVQPNSGTAAEDSGIESMDALSEKSPNQGESPIHRPTGSSVSQTALEPSPLSTVPSTRLTPEKDIVVASVKSTETAIEINDVPSLPLDSSSNCNNSSGVNINLSEEVTENHLDEKLEPQTTSEILVSEPSVSTSEEIKPDIADISLKTEVESVDITSVKVESLKVEEIKVEPIDIKEEDKIVKVESIEKVEGVNDNNNIKNSNYNNQKEDQDTAKTIENYVSVEVETHEESEIAAIDEIQSKIEIETEVYQEDSIIDDTRQEPRTESPVIEQKEMPVKVEIKLPDDNQTEDTKMSTEEPSNTTDESLATSLNLQKATEDLVTKMVSENVSSNCESNAPASPSCDDDPQPIRITPPLYTYSNPVVMQRDDTPSPAPQTSGELESSSEPSTTTTPEQLKRKRRRKQELEGRQDVICIEEAEETQVNSDEFVLNKKGNNNKPSLLEQLLIDNDTVTPSQIGEKRSLRTRSQKSVEQGRAGKVQSERRSISPYAKLNTKQLVNQAATKVVGLTTANISAAIPSKVGGKRRRQESESSGTSNSEEQPRTGPMLVDIESSDDEHNNENPVKAKSKVLDETCTGSPKPKDQKTGGAGGAATGVQLNVANSTQQNNTVTQRAQRLLLSKQQQQHAQQAQSQHQSALQQTQHQTRSNSPSLQHHQTTAGSNPGGGLVMKDRLRGSNNSSEPAEVAATRRSVRQSTASPLAAPPAGNTRGATSRSSTLEEANRRKTRSGAAVAAGDEPQTKRRKVIRDPK</sequence>
<feature type="compositionally biased region" description="Polar residues" evidence="2">
    <location>
        <begin position="836"/>
        <end position="858"/>
    </location>
</feature>
<dbReference type="PANTHER" id="PTHR15690">
    <property type="entry name" value="NUCLEAR RECEPTOR COACTIVATOR 6"/>
    <property type="match status" value="1"/>
</dbReference>
<comment type="caution">
    <text evidence="4">The sequence shown here is derived from an EMBL/GenBank/DDBJ whole genome shotgun (WGS) entry which is preliminary data.</text>
</comment>
<keyword evidence="5" id="KW-1185">Reference proteome</keyword>
<dbReference type="InterPro" id="IPR032715">
    <property type="entry name" value="NCOA6_TRADD-N"/>
</dbReference>
<feature type="compositionally biased region" description="Polar residues" evidence="2">
    <location>
        <begin position="2319"/>
        <end position="2335"/>
    </location>
</feature>
<feature type="compositionally biased region" description="Polar residues" evidence="2">
    <location>
        <begin position="2383"/>
        <end position="2393"/>
    </location>
</feature>
<feature type="compositionally biased region" description="Acidic residues" evidence="2">
    <location>
        <begin position="792"/>
        <end position="804"/>
    </location>
</feature>
<feature type="compositionally biased region" description="Polar residues" evidence="2">
    <location>
        <begin position="929"/>
        <end position="942"/>
    </location>
</feature>
<feature type="compositionally biased region" description="Polar residues" evidence="2">
    <location>
        <begin position="118"/>
        <end position="140"/>
    </location>
</feature>
<dbReference type="Pfam" id="PF13820">
    <property type="entry name" value="NCOA6_TRADD-N"/>
    <property type="match status" value="1"/>
</dbReference>
<feature type="region of interest" description="Disordered" evidence="2">
    <location>
        <begin position="676"/>
        <end position="699"/>
    </location>
</feature>
<reference evidence="4 5" key="1">
    <citation type="journal article" date="2024" name="bioRxiv">
        <title>A reference genome for Trichogramma kaykai: A tiny desert-dwelling parasitoid wasp with competing sex-ratio distorters.</title>
        <authorList>
            <person name="Culotta J."/>
            <person name="Lindsey A.R."/>
        </authorList>
    </citation>
    <scope>NUCLEOTIDE SEQUENCE [LARGE SCALE GENOMIC DNA]</scope>
    <source>
        <strain evidence="4 5">KSX58</strain>
    </source>
</reference>
<feature type="region of interest" description="Disordered" evidence="2">
    <location>
        <begin position="1438"/>
        <end position="1470"/>
    </location>
</feature>
<feature type="region of interest" description="Disordered" evidence="2">
    <location>
        <begin position="2130"/>
        <end position="2161"/>
    </location>
</feature>